<name>A0A139LCF3_BACOV</name>
<sequence length="114" mass="13456">MYDDLKENIILLMQHPIARRPISNLSDEEREKAFDLLNYLSTLSVDENYTLLDYIQMARLEYALGELEYQTTNDTEKVIRHFRTALQHLEKGGFDLSISKWTELVSLRTKEDTE</sequence>
<reference evidence="1 5" key="2">
    <citation type="journal article" date="2019" name="Nat. Med.">
        <title>A library of human gut bacterial isolates paired with longitudinal multiomics data enables mechanistic microbiome research.</title>
        <authorList>
            <person name="Poyet M."/>
            <person name="Groussin M."/>
            <person name="Gibbons S.M."/>
            <person name="Avila-Pacheco J."/>
            <person name="Jiang X."/>
            <person name="Kearney S.M."/>
            <person name="Perrotta A.R."/>
            <person name="Berdy B."/>
            <person name="Zhao S."/>
            <person name="Lieberman T.D."/>
            <person name="Swanson P.K."/>
            <person name="Smith M."/>
            <person name="Roesemann S."/>
            <person name="Alexander J.E."/>
            <person name="Rich S.A."/>
            <person name="Livny J."/>
            <person name="Vlamakis H."/>
            <person name="Clish C."/>
            <person name="Bullock K."/>
            <person name="Deik A."/>
            <person name="Scott J."/>
            <person name="Pierce K.A."/>
            <person name="Xavier R.J."/>
            <person name="Alm E.J."/>
        </authorList>
    </citation>
    <scope>NUCLEOTIDE SEQUENCE [LARGE SCALE GENOMIC DNA]</scope>
    <source>
        <strain evidence="1 5">BIOML-A134</strain>
    </source>
</reference>
<dbReference type="Proteomes" id="UP000473905">
    <property type="component" value="Unassembled WGS sequence"/>
</dbReference>
<proteinExistence type="predicted"/>
<keyword evidence="5" id="KW-1185">Reference proteome</keyword>
<gene>
    <name evidence="1" type="ORF">F3D66_13500</name>
    <name evidence="2" type="ORF">PO382_00355</name>
    <name evidence="3" type="ORF">SAMN05192581_11161</name>
</gene>
<organism evidence="1 5">
    <name type="scientific">Bacteroides ovatus</name>
    <dbReference type="NCBI Taxonomy" id="28116"/>
    <lineage>
        <taxon>Bacteria</taxon>
        <taxon>Pseudomonadati</taxon>
        <taxon>Bacteroidota</taxon>
        <taxon>Bacteroidia</taxon>
        <taxon>Bacteroidales</taxon>
        <taxon>Bacteroidaceae</taxon>
        <taxon>Bacteroides</taxon>
    </lineage>
</organism>
<dbReference type="PATRIC" id="fig|28116.10.peg.1447"/>
<dbReference type="Proteomes" id="UP001219389">
    <property type="component" value="Unassembled WGS sequence"/>
</dbReference>
<accession>A0A139LCF3</accession>
<dbReference type="AlphaFoldDB" id="A0A139LCF3"/>
<dbReference type="Proteomes" id="UP000183670">
    <property type="component" value="Unassembled WGS sequence"/>
</dbReference>
<protein>
    <submittedName>
        <fullName evidence="1">Uncharacterized protein</fullName>
    </submittedName>
</protein>
<evidence type="ECO:0000313" key="4">
    <source>
        <dbReference type="Proteomes" id="UP000183670"/>
    </source>
</evidence>
<dbReference type="EMBL" id="VWKB01000017">
    <property type="protein sequence ID" value="KAA4097184.1"/>
    <property type="molecule type" value="Genomic_DNA"/>
</dbReference>
<dbReference type="EMBL" id="JAQNZF010000001">
    <property type="protein sequence ID" value="MDC2740669.1"/>
    <property type="molecule type" value="Genomic_DNA"/>
</dbReference>
<reference evidence="3 4" key="1">
    <citation type="submission" date="2016-10" db="EMBL/GenBank/DDBJ databases">
        <authorList>
            <person name="de Groot N.N."/>
        </authorList>
    </citation>
    <scope>NUCLEOTIDE SEQUENCE [LARGE SCALE GENOMIC DNA]</scope>
    <source>
        <strain evidence="3 4">NLAE-zl-C500</strain>
    </source>
</reference>
<evidence type="ECO:0000313" key="5">
    <source>
        <dbReference type="Proteomes" id="UP000473905"/>
    </source>
</evidence>
<dbReference type="RefSeq" id="WP_009039104.1">
    <property type="nucleotide sequence ID" value="NZ_CAXTIO010000021.1"/>
</dbReference>
<evidence type="ECO:0000313" key="1">
    <source>
        <dbReference type="EMBL" id="KAA4097184.1"/>
    </source>
</evidence>
<reference evidence="2" key="3">
    <citation type="submission" date="2022-10" db="EMBL/GenBank/DDBJ databases">
        <title>Human gut microbiome strain richness.</title>
        <authorList>
            <person name="Chen-Liaw A."/>
        </authorList>
    </citation>
    <scope>NUCLEOTIDE SEQUENCE</scope>
    <source>
        <strain evidence="2">BSD2780120875st1_E1_BSD2780120875_150330</strain>
    </source>
</reference>
<evidence type="ECO:0000313" key="2">
    <source>
        <dbReference type="EMBL" id="MDC2740669.1"/>
    </source>
</evidence>
<dbReference type="EMBL" id="FMYE01000116">
    <property type="protein sequence ID" value="SDB79717.1"/>
    <property type="molecule type" value="Genomic_DNA"/>
</dbReference>
<evidence type="ECO:0000313" key="3">
    <source>
        <dbReference type="EMBL" id="SDB79717.1"/>
    </source>
</evidence>